<dbReference type="eggNOG" id="COG0785">
    <property type="taxonomic scope" value="Bacteria"/>
</dbReference>
<sequence length="160" mass="17092">MVLRSATQRISPAYESARRATLIRWLRAGAVGLTAMLLMAVPTDVINTPWFSREVPVRWWEYPTLIAMGILTTVWMGIATSRRGAGTAVSGVTLATFAIGCPVCNKLVLAAVGTTGALGLWAPVQPILATVSVTLMTAAVAWRWRQRPCAAGQCGSVHAE</sequence>
<name>A1TGL9_MYCVP</name>
<proteinExistence type="predicted"/>
<dbReference type="EMBL" id="CP000511">
    <property type="protein sequence ID" value="ABM16319.1"/>
    <property type="molecule type" value="Genomic_DNA"/>
</dbReference>
<dbReference type="Proteomes" id="UP000009159">
    <property type="component" value="Chromosome"/>
</dbReference>
<organism evidence="2 3">
    <name type="scientific">Mycolicibacterium vanbaalenii (strain DSM 7251 / JCM 13017 / BCRC 16820 / KCTC 9966 / NRRL B-24157 / PYR-1)</name>
    <name type="common">Mycobacterium vanbaalenii</name>
    <dbReference type="NCBI Taxonomy" id="350058"/>
    <lineage>
        <taxon>Bacteria</taxon>
        <taxon>Bacillati</taxon>
        <taxon>Actinomycetota</taxon>
        <taxon>Actinomycetes</taxon>
        <taxon>Mycobacteriales</taxon>
        <taxon>Mycobacteriaceae</taxon>
        <taxon>Mycolicibacterium</taxon>
    </lineage>
</organism>
<evidence type="ECO:0000313" key="2">
    <source>
        <dbReference type="EMBL" id="ABM16319.1"/>
    </source>
</evidence>
<dbReference type="HOGENOM" id="CLU_106268_2_0_11"/>
<gene>
    <name evidence="2" type="ordered locus">Mvan_5554</name>
</gene>
<dbReference type="RefSeq" id="WP_011782671.1">
    <property type="nucleotide sequence ID" value="NC_008726.1"/>
</dbReference>
<protein>
    <submittedName>
        <fullName evidence="2">Uncharacterized protein</fullName>
    </submittedName>
</protein>
<keyword evidence="1" id="KW-0472">Membrane</keyword>
<evidence type="ECO:0000313" key="3">
    <source>
        <dbReference type="Proteomes" id="UP000009159"/>
    </source>
</evidence>
<dbReference type="KEGG" id="mva:Mvan_5554"/>
<dbReference type="STRING" id="350058.Mvan_5554"/>
<feature type="transmembrane region" description="Helical" evidence="1">
    <location>
        <begin position="62"/>
        <end position="80"/>
    </location>
</feature>
<keyword evidence="3" id="KW-1185">Reference proteome</keyword>
<accession>A1TGL9</accession>
<keyword evidence="1" id="KW-1133">Transmembrane helix</keyword>
<dbReference type="AlphaFoldDB" id="A1TGL9"/>
<feature type="transmembrane region" description="Helical" evidence="1">
    <location>
        <begin position="21"/>
        <end position="42"/>
    </location>
</feature>
<evidence type="ECO:0000256" key="1">
    <source>
        <dbReference type="SAM" id="Phobius"/>
    </source>
</evidence>
<feature type="transmembrane region" description="Helical" evidence="1">
    <location>
        <begin position="118"/>
        <end position="142"/>
    </location>
</feature>
<feature type="transmembrane region" description="Helical" evidence="1">
    <location>
        <begin position="92"/>
        <end position="112"/>
    </location>
</feature>
<keyword evidence="1" id="KW-0812">Transmembrane</keyword>
<reference evidence="2" key="1">
    <citation type="submission" date="2006-12" db="EMBL/GenBank/DDBJ databases">
        <title>Complete sequence of Mycobacterium vanbaalenii PYR-1.</title>
        <authorList>
            <consortium name="US DOE Joint Genome Institute"/>
            <person name="Copeland A."/>
            <person name="Lucas S."/>
            <person name="Lapidus A."/>
            <person name="Barry K."/>
            <person name="Detter J.C."/>
            <person name="Glavina del Rio T."/>
            <person name="Hammon N."/>
            <person name="Israni S."/>
            <person name="Dalin E."/>
            <person name="Tice H."/>
            <person name="Pitluck S."/>
            <person name="Singan V."/>
            <person name="Schmutz J."/>
            <person name="Larimer F."/>
            <person name="Land M."/>
            <person name="Hauser L."/>
            <person name="Kyrpides N."/>
            <person name="Anderson I.J."/>
            <person name="Miller C."/>
            <person name="Richardson P."/>
        </authorList>
    </citation>
    <scope>NUCLEOTIDE SEQUENCE [LARGE SCALE GENOMIC DNA]</scope>
    <source>
        <strain evidence="2">PYR-1</strain>
    </source>
</reference>